<dbReference type="KEGG" id="mos:AXE82_11695"/>
<protein>
    <submittedName>
        <fullName evidence="7">DNA-invertase hin</fullName>
    </submittedName>
</protein>
<keyword evidence="5" id="KW-0233">DNA recombination</keyword>
<dbReference type="KEGG" id="mos:AXE82_10895"/>
<evidence type="ECO:0000313" key="7">
    <source>
        <dbReference type="EMBL" id="STZ04817.1"/>
    </source>
</evidence>
<dbReference type="PANTHER" id="PTHR30461:SF2">
    <property type="entry name" value="SERINE RECOMBINASE PINE-RELATED"/>
    <property type="match status" value="1"/>
</dbReference>
<dbReference type="Proteomes" id="UP000255230">
    <property type="component" value="Unassembled WGS sequence"/>
</dbReference>
<dbReference type="GeneID" id="35779546"/>
<dbReference type="FunFam" id="3.40.50.1390:FF:000001">
    <property type="entry name" value="DNA recombinase"/>
    <property type="match status" value="1"/>
</dbReference>
<dbReference type="Gene3D" id="3.40.50.1390">
    <property type="entry name" value="Resolvase, N-terminal catalytic domain"/>
    <property type="match status" value="1"/>
</dbReference>
<dbReference type="PANTHER" id="PTHR30461">
    <property type="entry name" value="DNA-INVERTASE FROM LAMBDOID PROPHAGE"/>
    <property type="match status" value="1"/>
</dbReference>
<evidence type="ECO:0000259" key="6">
    <source>
        <dbReference type="PROSITE" id="PS51736"/>
    </source>
</evidence>
<name>A0A120KRB2_FAUOS</name>
<keyword evidence="3" id="KW-0230">DNA invertase</keyword>
<dbReference type="SUPFAM" id="SSF53041">
    <property type="entry name" value="Resolvase-like"/>
    <property type="match status" value="1"/>
</dbReference>
<evidence type="ECO:0000313" key="8">
    <source>
        <dbReference type="EMBL" id="STZ04924.1"/>
    </source>
</evidence>
<comment type="similarity">
    <text evidence="1">Belongs to the site-specific recombinase resolvase family.</text>
</comment>
<dbReference type="PROSITE" id="PS51736">
    <property type="entry name" value="RECOMBINASES_3"/>
    <property type="match status" value="1"/>
</dbReference>
<keyword evidence="9" id="KW-1185">Reference proteome</keyword>
<evidence type="ECO:0000256" key="4">
    <source>
        <dbReference type="ARBA" id="ARBA00023125"/>
    </source>
</evidence>
<dbReference type="InterPro" id="IPR009057">
    <property type="entry name" value="Homeodomain-like_sf"/>
</dbReference>
<evidence type="ECO:0000256" key="5">
    <source>
        <dbReference type="ARBA" id="ARBA00023172"/>
    </source>
</evidence>
<dbReference type="GO" id="GO:0003677">
    <property type="term" value="F:DNA binding"/>
    <property type="evidence" value="ECO:0007669"/>
    <property type="project" value="UniProtKB-KW"/>
</dbReference>
<dbReference type="InterPro" id="IPR050639">
    <property type="entry name" value="SSR_resolvase"/>
</dbReference>
<dbReference type="RefSeq" id="WP_036600750.1">
    <property type="nucleotide sequence ID" value="NZ_CBCRZU010000045.1"/>
</dbReference>
<organism evidence="7 9">
    <name type="scientific">Faucicola osloensis</name>
    <name type="common">Moraxella osloensis</name>
    <dbReference type="NCBI Taxonomy" id="34062"/>
    <lineage>
        <taxon>Bacteria</taxon>
        <taxon>Pseudomonadati</taxon>
        <taxon>Pseudomonadota</taxon>
        <taxon>Gammaproteobacteria</taxon>
        <taxon>Moraxellales</taxon>
        <taxon>Moraxellaceae</taxon>
        <taxon>Faucicola</taxon>
    </lineage>
</organism>
<evidence type="ECO:0000313" key="9">
    <source>
        <dbReference type="Proteomes" id="UP000255230"/>
    </source>
</evidence>
<keyword evidence="4" id="KW-0238">DNA-binding</keyword>
<gene>
    <name evidence="7" type="primary">hin_6</name>
    <name evidence="8" type="synonym">hin_11</name>
    <name evidence="7" type="ORF">NCTC10465_02271</name>
    <name evidence="8" type="ORF">NCTC10465_02379</name>
</gene>
<dbReference type="CDD" id="cd03768">
    <property type="entry name" value="SR_ResInv"/>
    <property type="match status" value="1"/>
</dbReference>
<dbReference type="EMBL" id="UGPY01000004">
    <property type="protein sequence ID" value="STZ04924.1"/>
    <property type="molecule type" value="Genomic_DNA"/>
</dbReference>
<dbReference type="Pfam" id="PF00239">
    <property type="entry name" value="Resolvase"/>
    <property type="match status" value="1"/>
</dbReference>
<dbReference type="SMART" id="SM00857">
    <property type="entry name" value="Resolvase"/>
    <property type="match status" value="1"/>
</dbReference>
<dbReference type="CDD" id="cd00569">
    <property type="entry name" value="HTH_Hin_like"/>
    <property type="match status" value="1"/>
</dbReference>
<dbReference type="Gene3D" id="1.10.10.60">
    <property type="entry name" value="Homeodomain-like"/>
    <property type="match status" value="1"/>
</dbReference>
<dbReference type="AlphaFoldDB" id="A0A120KRB2"/>
<accession>A0A120KRB2</accession>
<evidence type="ECO:0000256" key="1">
    <source>
        <dbReference type="ARBA" id="ARBA00009913"/>
    </source>
</evidence>
<dbReference type="InterPro" id="IPR006120">
    <property type="entry name" value="Resolvase_HTH_dom"/>
</dbReference>
<dbReference type="InterPro" id="IPR036162">
    <property type="entry name" value="Resolvase-like_N_sf"/>
</dbReference>
<keyword evidence="2" id="KW-0229">DNA integration</keyword>
<proteinExistence type="inferred from homology"/>
<reference evidence="7 9" key="1">
    <citation type="submission" date="2018-06" db="EMBL/GenBank/DDBJ databases">
        <authorList>
            <consortium name="Pathogen Informatics"/>
            <person name="Doyle S."/>
        </authorList>
    </citation>
    <scope>NUCLEOTIDE SEQUENCE [LARGE SCALE GENOMIC DNA]</scope>
    <source>
        <strain evidence="7 9">NCTC10465</strain>
    </source>
</reference>
<dbReference type="EMBL" id="UGPY01000002">
    <property type="protein sequence ID" value="STZ04817.1"/>
    <property type="molecule type" value="Genomic_DNA"/>
</dbReference>
<evidence type="ECO:0000256" key="3">
    <source>
        <dbReference type="ARBA" id="ARBA00023100"/>
    </source>
</evidence>
<dbReference type="SUPFAM" id="SSF46689">
    <property type="entry name" value="Homeodomain-like"/>
    <property type="match status" value="1"/>
</dbReference>
<sequence length="187" mass="21145">MKIGYARTSTLDQHLDLQLDALTNCGCEKIFQEKISSVKDKRPQLENCLQALRNGDTLYIWRLDRLGRSLKDLITIVNQLQEIGCELVSIKESIDTSTTSGKLTFHLFASLAEFERELIRERTQAGLSSARARGRLGGRPEKLTDDEKQMIRQLMSDRHTSATNIAKQFGVSRATIYKVAKGVKFIN</sequence>
<dbReference type="GO" id="GO:0000150">
    <property type="term" value="F:DNA strand exchange activity"/>
    <property type="evidence" value="ECO:0007669"/>
    <property type="project" value="UniProtKB-KW"/>
</dbReference>
<dbReference type="InterPro" id="IPR006119">
    <property type="entry name" value="Resolv_N"/>
</dbReference>
<dbReference type="GO" id="GO:0015074">
    <property type="term" value="P:DNA integration"/>
    <property type="evidence" value="ECO:0007669"/>
    <property type="project" value="UniProtKB-KW"/>
</dbReference>
<evidence type="ECO:0000256" key="2">
    <source>
        <dbReference type="ARBA" id="ARBA00022908"/>
    </source>
</evidence>
<feature type="domain" description="Resolvase/invertase-type recombinase catalytic" evidence="6">
    <location>
        <begin position="1"/>
        <end position="134"/>
    </location>
</feature>
<dbReference type="Pfam" id="PF02796">
    <property type="entry name" value="HTH_7"/>
    <property type="match status" value="1"/>
</dbReference>